<gene>
    <name evidence="1" type="ORF">METZ01_LOCUS461326</name>
</gene>
<accession>A0A383AL28</accession>
<sequence length="76" mass="8777">MYDFDTEAAGDDSVPGFVKGGPFLQQLNARTINVRPWPCLLWWRAGWLQGRGRVVWVRRSWLAELAEETQVCITRV</sequence>
<evidence type="ECO:0000313" key="1">
    <source>
        <dbReference type="EMBL" id="SVE08472.1"/>
    </source>
</evidence>
<reference evidence="1" key="1">
    <citation type="submission" date="2018-05" db="EMBL/GenBank/DDBJ databases">
        <authorList>
            <person name="Lanie J.A."/>
            <person name="Ng W.-L."/>
            <person name="Kazmierczak K.M."/>
            <person name="Andrzejewski T.M."/>
            <person name="Davidsen T.M."/>
            <person name="Wayne K.J."/>
            <person name="Tettelin H."/>
            <person name="Glass J.I."/>
            <person name="Rusch D."/>
            <person name="Podicherti R."/>
            <person name="Tsui H.-C.T."/>
            <person name="Winkler M.E."/>
        </authorList>
    </citation>
    <scope>NUCLEOTIDE SEQUENCE</scope>
</reference>
<dbReference type="EMBL" id="UINC01193052">
    <property type="protein sequence ID" value="SVE08472.1"/>
    <property type="molecule type" value="Genomic_DNA"/>
</dbReference>
<protein>
    <submittedName>
        <fullName evidence="1">Uncharacterized protein</fullName>
    </submittedName>
</protein>
<proteinExistence type="predicted"/>
<name>A0A383AL28_9ZZZZ</name>
<organism evidence="1">
    <name type="scientific">marine metagenome</name>
    <dbReference type="NCBI Taxonomy" id="408172"/>
    <lineage>
        <taxon>unclassified sequences</taxon>
        <taxon>metagenomes</taxon>
        <taxon>ecological metagenomes</taxon>
    </lineage>
</organism>
<dbReference type="AlphaFoldDB" id="A0A383AL28"/>